<dbReference type="PANTHER" id="PTHR21198">
    <property type="entry name" value="GLUTAMATE RACEMASE"/>
    <property type="match status" value="1"/>
</dbReference>
<evidence type="ECO:0000256" key="7">
    <source>
        <dbReference type="ARBA" id="ARBA00070053"/>
    </source>
</evidence>
<accession>A0A8J2VYB8</accession>
<dbReference type="Gene3D" id="3.40.50.1860">
    <property type="match status" value="2"/>
</dbReference>
<dbReference type="InterPro" id="IPR033134">
    <property type="entry name" value="Asp/Glu_racemase_AS_2"/>
</dbReference>
<keyword evidence="5 8" id="KW-0413">Isomerase</keyword>
<dbReference type="GO" id="GO:0008360">
    <property type="term" value="P:regulation of cell shape"/>
    <property type="evidence" value="ECO:0007669"/>
    <property type="project" value="UniProtKB-KW"/>
</dbReference>
<comment type="pathway">
    <text evidence="8">Cell wall biogenesis; peptidoglycan biosynthesis.</text>
</comment>
<dbReference type="Proteomes" id="UP000628775">
    <property type="component" value="Unassembled WGS sequence"/>
</dbReference>
<evidence type="ECO:0000256" key="3">
    <source>
        <dbReference type="ARBA" id="ARBA00022960"/>
    </source>
</evidence>
<reference evidence="9" key="1">
    <citation type="journal article" date="2014" name="Int. J. Syst. Evol. Microbiol.">
        <title>Complete genome sequence of Corynebacterium casei LMG S-19264T (=DSM 44701T), isolated from a smear-ripened cheese.</title>
        <authorList>
            <consortium name="US DOE Joint Genome Institute (JGI-PGF)"/>
            <person name="Walter F."/>
            <person name="Albersmeier A."/>
            <person name="Kalinowski J."/>
            <person name="Ruckert C."/>
        </authorList>
    </citation>
    <scope>NUCLEOTIDE SEQUENCE</scope>
    <source>
        <strain evidence="9">CGMCC 1.15371</strain>
    </source>
</reference>
<keyword evidence="3 8" id="KW-0133">Cell shape</keyword>
<feature type="binding site" evidence="8">
    <location>
        <begin position="41"/>
        <end position="42"/>
    </location>
    <ligand>
        <name>substrate</name>
    </ligand>
</feature>
<comment type="similarity">
    <text evidence="8">Belongs to the aspartate/glutamate racemases family.</text>
</comment>
<evidence type="ECO:0000313" key="9">
    <source>
        <dbReference type="EMBL" id="GGE42425.1"/>
    </source>
</evidence>
<comment type="caution">
    <text evidence="9">The sequence shown here is derived from an EMBL/GenBank/DDBJ whole genome shotgun (WGS) entry which is preliminary data.</text>
</comment>
<dbReference type="GO" id="GO:0008881">
    <property type="term" value="F:glutamate racemase activity"/>
    <property type="evidence" value="ECO:0007669"/>
    <property type="project" value="UniProtKB-UniRule"/>
</dbReference>
<comment type="function">
    <text evidence="8">Provides the (R)-glutamate required for cell wall biosynthesis.</text>
</comment>
<dbReference type="InterPro" id="IPR001920">
    <property type="entry name" value="Asp/Glu_race"/>
</dbReference>
<dbReference type="InterPro" id="IPR004391">
    <property type="entry name" value="Glu_race"/>
</dbReference>
<feature type="active site" description="Proton donor/acceptor" evidence="8">
    <location>
        <position position="72"/>
    </location>
</feature>
<sequence>MNKPIGVIDSGVGGLTVAKEIIRQRPNESIIYLGDTARCPYGPRPKEEVRELTWRMVHHLLSQDIKMLVIACNTATAVAFEEIRDALPIPVVGVINPGARSALQVTRNYKVGVIGTIGTVNSNAYVHALHDIHPDIEVTQLACPLFVPLVEAGDLNSAQCKTIIEESLLPLKKTDIDTLILGCTHYPLLKPVIREVMGKHVQLIDSAKETAREMSTILSHNDIGAQEGTPHHRFYTTGGKQVLRELVTQWLKLQSKVHNVSI</sequence>
<organism evidence="9 10">
    <name type="scientific">Pullulanibacillus camelliae</name>
    <dbReference type="NCBI Taxonomy" id="1707096"/>
    <lineage>
        <taxon>Bacteria</taxon>
        <taxon>Bacillati</taxon>
        <taxon>Bacillota</taxon>
        <taxon>Bacilli</taxon>
        <taxon>Bacillales</taxon>
        <taxon>Sporolactobacillaceae</taxon>
        <taxon>Pullulanibacillus</taxon>
    </lineage>
</organism>
<evidence type="ECO:0000256" key="8">
    <source>
        <dbReference type="HAMAP-Rule" id="MF_00258"/>
    </source>
</evidence>
<keyword evidence="10" id="KW-1185">Reference proteome</keyword>
<dbReference type="RefSeq" id="WP_188693455.1">
    <property type="nucleotide sequence ID" value="NZ_BMIR01000009.1"/>
</dbReference>
<feature type="binding site" evidence="8">
    <location>
        <begin position="73"/>
        <end position="74"/>
    </location>
    <ligand>
        <name>substrate</name>
    </ligand>
</feature>
<name>A0A8J2VYB8_9BACL</name>
<feature type="active site" description="Proton donor/acceptor" evidence="8">
    <location>
        <position position="183"/>
    </location>
</feature>
<keyword evidence="6 8" id="KW-0961">Cell wall biogenesis/degradation</keyword>
<dbReference type="InterPro" id="IPR018187">
    <property type="entry name" value="Asp/Glu_racemase_AS_1"/>
</dbReference>
<dbReference type="GO" id="GO:0009252">
    <property type="term" value="P:peptidoglycan biosynthetic process"/>
    <property type="evidence" value="ECO:0007669"/>
    <property type="project" value="UniProtKB-UniRule"/>
</dbReference>
<gene>
    <name evidence="8 9" type="primary">murI</name>
    <name evidence="9" type="ORF">GCM10011391_21520</name>
</gene>
<dbReference type="EMBL" id="BMIR01000009">
    <property type="protein sequence ID" value="GGE42425.1"/>
    <property type="molecule type" value="Genomic_DNA"/>
</dbReference>
<dbReference type="NCBIfam" id="NF002035">
    <property type="entry name" value="PRK00865.1-3"/>
    <property type="match status" value="1"/>
</dbReference>
<dbReference type="SUPFAM" id="SSF53681">
    <property type="entry name" value="Aspartate/glutamate racemase"/>
    <property type="match status" value="2"/>
</dbReference>
<dbReference type="Pfam" id="PF01177">
    <property type="entry name" value="Asp_Glu_race"/>
    <property type="match status" value="1"/>
</dbReference>
<comment type="catalytic activity">
    <reaction evidence="1 8">
        <text>L-glutamate = D-glutamate</text>
        <dbReference type="Rhea" id="RHEA:12813"/>
        <dbReference type="ChEBI" id="CHEBI:29985"/>
        <dbReference type="ChEBI" id="CHEBI:29986"/>
        <dbReference type="EC" id="5.1.1.3"/>
    </reaction>
</comment>
<dbReference type="AlphaFoldDB" id="A0A8J2VYB8"/>
<dbReference type="FunFam" id="3.40.50.1860:FF:000002">
    <property type="entry name" value="Glutamate racemase"/>
    <property type="match status" value="1"/>
</dbReference>
<evidence type="ECO:0000256" key="4">
    <source>
        <dbReference type="ARBA" id="ARBA00022984"/>
    </source>
</evidence>
<evidence type="ECO:0000256" key="1">
    <source>
        <dbReference type="ARBA" id="ARBA00001602"/>
    </source>
</evidence>
<evidence type="ECO:0000256" key="5">
    <source>
        <dbReference type="ARBA" id="ARBA00023235"/>
    </source>
</evidence>
<evidence type="ECO:0000313" key="10">
    <source>
        <dbReference type="Proteomes" id="UP000628775"/>
    </source>
</evidence>
<dbReference type="GO" id="GO:0042802">
    <property type="term" value="F:identical protein binding"/>
    <property type="evidence" value="ECO:0007669"/>
    <property type="project" value="UniProtKB-ARBA"/>
</dbReference>
<dbReference type="PANTHER" id="PTHR21198:SF2">
    <property type="entry name" value="GLUTAMATE RACEMASE"/>
    <property type="match status" value="1"/>
</dbReference>
<evidence type="ECO:0000256" key="6">
    <source>
        <dbReference type="ARBA" id="ARBA00023316"/>
    </source>
</evidence>
<keyword evidence="4 8" id="KW-0573">Peptidoglycan synthesis</keyword>
<evidence type="ECO:0000256" key="2">
    <source>
        <dbReference type="ARBA" id="ARBA00013090"/>
    </source>
</evidence>
<feature type="binding site" evidence="8">
    <location>
        <begin position="184"/>
        <end position="185"/>
    </location>
    <ligand>
        <name>substrate</name>
    </ligand>
</feature>
<reference evidence="9" key="2">
    <citation type="submission" date="2020-09" db="EMBL/GenBank/DDBJ databases">
        <authorList>
            <person name="Sun Q."/>
            <person name="Zhou Y."/>
        </authorList>
    </citation>
    <scope>NUCLEOTIDE SEQUENCE</scope>
    <source>
        <strain evidence="9">CGMCC 1.15371</strain>
    </source>
</reference>
<feature type="binding site" evidence="8">
    <location>
        <begin position="9"/>
        <end position="10"/>
    </location>
    <ligand>
        <name>substrate</name>
    </ligand>
</feature>
<dbReference type="UniPathway" id="UPA00219"/>
<dbReference type="EC" id="5.1.1.3" evidence="2 8"/>
<dbReference type="GO" id="GO:0071555">
    <property type="term" value="P:cell wall organization"/>
    <property type="evidence" value="ECO:0007669"/>
    <property type="project" value="UniProtKB-KW"/>
</dbReference>
<dbReference type="HAMAP" id="MF_00258">
    <property type="entry name" value="Glu_racemase"/>
    <property type="match status" value="1"/>
</dbReference>
<dbReference type="InterPro" id="IPR015942">
    <property type="entry name" value="Asp/Glu/hydantoin_racemase"/>
</dbReference>
<protein>
    <recommendedName>
        <fullName evidence="7 8">Glutamate racemase</fullName>
        <ecNumber evidence="2 8">5.1.1.3</ecNumber>
    </recommendedName>
</protein>
<proteinExistence type="inferred from homology"/>
<dbReference type="PROSITE" id="PS00923">
    <property type="entry name" value="ASP_GLU_RACEMASE_1"/>
    <property type="match status" value="1"/>
</dbReference>
<dbReference type="NCBIfam" id="TIGR00067">
    <property type="entry name" value="glut_race"/>
    <property type="match status" value="1"/>
</dbReference>
<dbReference type="PROSITE" id="PS00924">
    <property type="entry name" value="ASP_GLU_RACEMASE_2"/>
    <property type="match status" value="1"/>
</dbReference>